<dbReference type="PROSITE" id="PS00107">
    <property type="entry name" value="PROTEIN_KINASE_ATP"/>
    <property type="match status" value="2"/>
</dbReference>
<feature type="binding site" evidence="15">
    <location>
        <position position="519"/>
    </location>
    <ligand>
        <name>ATP</name>
        <dbReference type="ChEBI" id="CHEBI:30616"/>
    </ligand>
</feature>
<organism evidence="19 20">
    <name type="scientific">Arabidopsis thaliana x Arabidopsis arenosa</name>
    <dbReference type="NCBI Taxonomy" id="1240361"/>
    <lineage>
        <taxon>Eukaryota</taxon>
        <taxon>Viridiplantae</taxon>
        <taxon>Streptophyta</taxon>
        <taxon>Embryophyta</taxon>
        <taxon>Tracheophyta</taxon>
        <taxon>Spermatophyta</taxon>
        <taxon>Magnoliopsida</taxon>
        <taxon>eudicotyledons</taxon>
        <taxon>Gunneridae</taxon>
        <taxon>Pentapetalae</taxon>
        <taxon>rosids</taxon>
        <taxon>malvids</taxon>
        <taxon>Brassicales</taxon>
        <taxon>Brassicaceae</taxon>
        <taxon>Camelineae</taxon>
        <taxon>Arabidopsis</taxon>
    </lineage>
</organism>
<keyword evidence="20" id="KW-1185">Reference proteome</keyword>
<protein>
    <submittedName>
        <fullName evidence="19">Protein kinase-like domain superfamily</fullName>
    </submittedName>
</protein>
<dbReference type="FunFam" id="1.10.510.10:FF:000146">
    <property type="entry name" value="LRR receptor-like serine/threonine-protein kinase IOS1"/>
    <property type="match status" value="2"/>
</dbReference>
<comment type="subcellular location">
    <subcellularLocation>
        <location evidence="1">Membrane</location>
        <topology evidence="1">Single-pass membrane protein</topology>
    </subcellularLocation>
</comment>
<keyword evidence="9 15" id="KW-0547">Nucleotide-binding</keyword>
<feature type="transmembrane region" description="Helical" evidence="17">
    <location>
        <begin position="1184"/>
        <end position="1208"/>
    </location>
</feature>
<evidence type="ECO:0000256" key="14">
    <source>
        <dbReference type="ARBA" id="ARBA00023170"/>
    </source>
</evidence>
<dbReference type="Pfam" id="PF13855">
    <property type="entry name" value="LRR_8"/>
    <property type="match status" value="1"/>
</dbReference>
<dbReference type="CDD" id="cd14066">
    <property type="entry name" value="STKc_IRAK"/>
    <property type="match status" value="2"/>
</dbReference>
<accession>A0A8T2A687</accession>
<proteinExistence type="predicted"/>
<dbReference type="Pfam" id="PF12819">
    <property type="entry name" value="Malectin_like"/>
    <property type="match status" value="2"/>
</dbReference>
<keyword evidence="12 17" id="KW-1133">Transmembrane helix</keyword>
<evidence type="ECO:0000256" key="10">
    <source>
        <dbReference type="ARBA" id="ARBA00022777"/>
    </source>
</evidence>
<sequence>MKLRTLDCGLPTKDSPYIDPTTTLKFSSDADFIESGKTGKVADDWISDQKQYNILRYFPDGLRNCYNLIVKQGTNYLIRATFSYGNYDGLDRYPKFDLYIGPNLWTAIDLGNGGDFEIIHMPKSNSLQICLVKTGPTTPMITTLELRPLRNDTYTTQTGSLKLMSRGIYVRENDVGSSGIRYPDDVYDRQWGVSYWPDVILINTTATVNQSGPFELPQAVIRTGFTPKKANQPLVLLTLNDDNPSDKFYAYFHFAEIQPLQANETRVFDILWNGNIFLQAYSPKILQVDTIYNKSPKEFGLVEIVKTKGSTLPPLVNAIETFKIMDLPYSETNPDDVVAIKGIQATYELKLISWQGDPCVPHQLKWENIECSYNNVSTPPRIISLDLSYNNFNGTVPQALRDRGKTGLKLYIQGNPELCQSEKCKDNNSKFFVPVIASIVSFVFIVAVMIFIFVCKKKRKLKVHGKTPNNKSVILNKKRRFTYSEVEAMTKNFERVIGEGGFGTVYYGSLNDIDQVAVKVLSHSSTQGYKQFKAEVELLLRVHHVNLVNLVGYCNEEDQLALVYEYAANGDLKQHLSGEFGGGALNWPIRLRIVTEAAQGLEYLHAGCEPPMVHRDVKTTNILLGENFQAKLADFGLSRSFSTGVESQVSTNVAGTLGYLDPEYYRTNWLTEKSDVYSLGIVLLEMITSRPVIQQAREKPHIAEWVGYMLTKGDIKSIMDSNLNGEYDSNSVWKALELAMSCVNPSSVDRPSMSQVVSELKECLKYENSREVGIPDMDSKSSPKPSTSFTTELTPDARFDLYIGPYIWTVVDSSDNQEEEIIHITNSSSLQICLVKTGPTTPFISSLELRPLRNDIYISPSGSLKLIVRLGANTLSYTRYPDDVFDRSWHIFVVAGTIAMTTAPNVTSNQYELPEVIITSGATPLNTSESLPIYYGVNSYGVNNNDPVVYLYLHFAETRTLKANDTREFDIIWPGNIPVQTYRPKTFQTETLFKALPNECESESCVVELVRTGRSTLPPLLNAYEIYTIIEFPFPETYSDDVVAIKNIEAAYRLNIISWQGDPCLPQVYKWAYIECNYSNNSIPPRIISLDLSDRGLKGIIAPAFQNLTQLQKLDLSSNSLTGEIPEFLANMKSLSTINLSWNNLKGLIPQALRNKEKNGLKLNIQGNKKLCLDGKCKSSKPKFLVPVVASIAAMLLIVVVLLLFLVYKKKKVSKVRHRSPITKSEILTKKRRFTYSEVEAVTNNFERVIGEGGFGIVYHGHLNDTEQVAVKVLSHSSTQGYKQFKAEVELLLRVHHTNLVNLVGYCNEEDHLALVYEYASNGDLKQHLSGESGSAALNWTSRIGIATETAQGLEYLHIGCEPPMIHRDVKTTNILLDEHFHAKLADFGLSRSFPVGVESHVSTNVAGTPGYLDPEYYRTNWLTEKSDVYSMGIVLLEIITNQPVIQQVREKPHIAEWVGLMLTKGDIKSIMDPNLNGDYDSSSVWKALELAMSCVNPSSTGRPNMSQVVSELKECLIYENSKKEGRSDMDSKSSIELSTSFTAEVTPDAR</sequence>
<keyword evidence="7" id="KW-0732">Signal</keyword>
<evidence type="ECO:0000256" key="16">
    <source>
        <dbReference type="SAM" id="MobiDB-lite"/>
    </source>
</evidence>
<evidence type="ECO:0000313" key="20">
    <source>
        <dbReference type="Proteomes" id="UP000694240"/>
    </source>
</evidence>
<feature type="domain" description="Protein kinase" evidence="18">
    <location>
        <begin position="1244"/>
        <end position="1517"/>
    </location>
</feature>
<keyword evidence="8" id="KW-0677">Repeat</keyword>
<dbReference type="PANTHER" id="PTHR45631:SF97">
    <property type="entry name" value="LEUCINE-RICH REPEAT PROTEIN KINASE FAMILY PROTEIN"/>
    <property type="match status" value="1"/>
</dbReference>
<dbReference type="Pfam" id="PF00069">
    <property type="entry name" value="Pkinase"/>
    <property type="match status" value="2"/>
</dbReference>
<evidence type="ECO:0000256" key="12">
    <source>
        <dbReference type="ARBA" id="ARBA00022989"/>
    </source>
</evidence>
<evidence type="ECO:0000256" key="11">
    <source>
        <dbReference type="ARBA" id="ARBA00022840"/>
    </source>
</evidence>
<feature type="compositionally biased region" description="Polar residues" evidence="16">
    <location>
        <begin position="1535"/>
        <end position="1544"/>
    </location>
</feature>
<dbReference type="SMART" id="SM00220">
    <property type="entry name" value="S_TKc"/>
    <property type="match status" value="2"/>
</dbReference>
<evidence type="ECO:0000256" key="9">
    <source>
        <dbReference type="ARBA" id="ARBA00022741"/>
    </source>
</evidence>
<feature type="compositionally biased region" description="Basic and acidic residues" evidence="16">
    <location>
        <begin position="1524"/>
        <end position="1534"/>
    </location>
</feature>
<evidence type="ECO:0000256" key="5">
    <source>
        <dbReference type="ARBA" id="ARBA00022679"/>
    </source>
</evidence>
<evidence type="ECO:0000259" key="18">
    <source>
        <dbReference type="PROSITE" id="PS50011"/>
    </source>
</evidence>
<dbReference type="InterPro" id="IPR001611">
    <property type="entry name" value="Leu-rich_rpt"/>
</dbReference>
<keyword evidence="5" id="KW-0808">Transferase</keyword>
<keyword evidence="4" id="KW-0433">Leucine-rich repeat</keyword>
<keyword evidence="10 19" id="KW-0418">Kinase</keyword>
<dbReference type="Proteomes" id="UP000694240">
    <property type="component" value="Chromosome 9"/>
</dbReference>
<evidence type="ECO:0000256" key="15">
    <source>
        <dbReference type="PROSITE-ProRule" id="PRU10141"/>
    </source>
</evidence>
<evidence type="ECO:0000256" key="3">
    <source>
        <dbReference type="ARBA" id="ARBA00022553"/>
    </source>
</evidence>
<feature type="binding site" evidence="15">
    <location>
        <position position="1272"/>
    </location>
    <ligand>
        <name>ATP</name>
        <dbReference type="ChEBI" id="CHEBI:30616"/>
    </ligand>
</feature>
<feature type="transmembrane region" description="Helical" evidence="17">
    <location>
        <begin position="431"/>
        <end position="454"/>
    </location>
</feature>
<evidence type="ECO:0000256" key="6">
    <source>
        <dbReference type="ARBA" id="ARBA00022692"/>
    </source>
</evidence>
<keyword evidence="14" id="KW-0675">Receptor</keyword>
<dbReference type="EMBL" id="JAEFBK010000009">
    <property type="protein sequence ID" value="KAG7568446.1"/>
    <property type="molecule type" value="Genomic_DNA"/>
</dbReference>
<name>A0A8T2A687_9BRAS</name>
<evidence type="ECO:0000256" key="7">
    <source>
        <dbReference type="ARBA" id="ARBA00022729"/>
    </source>
</evidence>
<keyword evidence="2" id="KW-0723">Serine/threonine-protein kinase</keyword>
<evidence type="ECO:0000256" key="8">
    <source>
        <dbReference type="ARBA" id="ARBA00022737"/>
    </source>
</evidence>
<dbReference type="InterPro" id="IPR000719">
    <property type="entry name" value="Prot_kinase_dom"/>
</dbReference>
<dbReference type="InterPro" id="IPR017441">
    <property type="entry name" value="Protein_kinase_ATP_BS"/>
</dbReference>
<dbReference type="FunFam" id="3.80.10.10:FF:000129">
    <property type="entry name" value="Leucine-rich repeat receptor-like kinase"/>
    <property type="match status" value="1"/>
</dbReference>
<feature type="domain" description="Protein kinase" evidence="18">
    <location>
        <begin position="491"/>
        <end position="764"/>
    </location>
</feature>
<keyword evidence="11 15" id="KW-0067">ATP-binding</keyword>
<evidence type="ECO:0000256" key="2">
    <source>
        <dbReference type="ARBA" id="ARBA00022527"/>
    </source>
</evidence>
<keyword evidence="3" id="KW-0597">Phosphoprotein</keyword>
<dbReference type="InterPro" id="IPR024788">
    <property type="entry name" value="Malectin-like_Carb-bd_dom"/>
</dbReference>
<keyword evidence="13 17" id="KW-0472">Membrane</keyword>
<dbReference type="GO" id="GO:0016020">
    <property type="term" value="C:membrane"/>
    <property type="evidence" value="ECO:0007669"/>
    <property type="project" value="UniProtKB-SubCell"/>
</dbReference>
<feature type="region of interest" description="Disordered" evidence="16">
    <location>
        <begin position="1524"/>
        <end position="1551"/>
    </location>
</feature>
<dbReference type="PROSITE" id="PS00108">
    <property type="entry name" value="PROTEIN_KINASE_ST"/>
    <property type="match status" value="2"/>
</dbReference>
<dbReference type="PANTHER" id="PTHR45631">
    <property type="entry name" value="OS07G0107800 PROTEIN-RELATED"/>
    <property type="match status" value="1"/>
</dbReference>
<dbReference type="InterPro" id="IPR008271">
    <property type="entry name" value="Ser/Thr_kinase_AS"/>
</dbReference>
<evidence type="ECO:0000256" key="1">
    <source>
        <dbReference type="ARBA" id="ARBA00004167"/>
    </source>
</evidence>
<comment type="caution">
    <text evidence="19">The sequence shown here is derived from an EMBL/GenBank/DDBJ whole genome shotgun (WGS) entry which is preliminary data.</text>
</comment>
<evidence type="ECO:0000256" key="13">
    <source>
        <dbReference type="ARBA" id="ARBA00023136"/>
    </source>
</evidence>
<evidence type="ECO:0000313" key="19">
    <source>
        <dbReference type="EMBL" id="KAG7568446.1"/>
    </source>
</evidence>
<reference evidence="19 20" key="1">
    <citation type="submission" date="2020-12" db="EMBL/GenBank/DDBJ databases">
        <title>Concerted genomic and epigenomic changes stabilize Arabidopsis allopolyploids.</title>
        <authorList>
            <person name="Chen Z."/>
        </authorList>
    </citation>
    <scope>NUCLEOTIDE SEQUENCE [LARGE SCALE GENOMIC DNA]</scope>
    <source>
        <strain evidence="19">Allo738</strain>
        <tissue evidence="19">Leaf</tissue>
    </source>
</reference>
<keyword evidence="6 17" id="KW-0812">Transmembrane</keyword>
<dbReference type="GO" id="GO:0005524">
    <property type="term" value="F:ATP binding"/>
    <property type="evidence" value="ECO:0007669"/>
    <property type="project" value="UniProtKB-UniRule"/>
</dbReference>
<gene>
    <name evidence="19" type="ORF">ISN45_Aa04g012640</name>
</gene>
<evidence type="ECO:0000256" key="4">
    <source>
        <dbReference type="ARBA" id="ARBA00022614"/>
    </source>
</evidence>
<evidence type="ECO:0000256" key="17">
    <source>
        <dbReference type="SAM" id="Phobius"/>
    </source>
</evidence>
<dbReference type="PROSITE" id="PS50011">
    <property type="entry name" value="PROTEIN_KINASE_DOM"/>
    <property type="match status" value="2"/>
</dbReference>
<dbReference type="GO" id="GO:0004674">
    <property type="term" value="F:protein serine/threonine kinase activity"/>
    <property type="evidence" value="ECO:0007669"/>
    <property type="project" value="UniProtKB-KW"/>
</dbReference>
<dbReference type="FunFam" id="3.30.200.20:FF:000394">
    <property type="entry name" value="Leucine-rich repeat receptor-like protein kinase"/>
    <property type="match status" value="2"/>
</dbReference>